<evidence type="ECO:0000313" key="1">
    <source>
        <dbReference type="EMBL" id="KUG15289.1"/>
    </source>
</evidence>
<evidence type="ECO:0008006" key="2">
    <source>
        <dbReference type="Google" id="ProtNLM"/>
    </source>
</evidence>
<sequence length="275" mass="30738">MRFRKEICCFLLLVVLVTGFSLAATTGLHIVRYGSDGTTILQETTVPHQWLEENLPVQGDGLTHYYHQGPVFLDHPDPVQQALLRWNPGEDTNVREKDMGAVKGTDLRDICELVGGMTPEDIVRVRAADGFMKEFAYRNVYAPPARQGPLVVTWYKADEGYVPGYRDGMRLVFFADTSTNPWGIHAFGAWDWHESAGEEFWYYYRQGDQRYPTTTGLSVMQVSEIHIIPSDPATPAPGPDEGITTPPTRSPLPVLLFPLSIAGGLAIMARRRRSG</sequence>
<reference evidence="1" key="1">
    <citation type="journal article" date="2015" name="Proc. Natl. Acad. Sci. U.S.A.">
        <title>Networks of energetic and metabolic interactions define dynamics in microbial communities.</title>
        <authorList>
            <person name="Embree M."/>
            <person name="Liu J.K."/>
            <person name="Al-Bassam M.M."/>
            <person name="Zengler K."/>
        </authorList>
    </citation>
    <scope>NUCLEOTIDE SEQUENCE</scope>
</reference>
<proteinExistence type="predicted"/>
<dbReference type="EMBL" id="LNQE01001569">
    <property type="protein sequence ID" value="KUG15289.1"/>
    <property type="molecule type" value="Genomic_DNA"/>
</dbReference>
<name>A0A0W8F354_9ZZZZ</name>
<organism evidence="1">
    <name type="scientific">hydrocarbon metagenome</name>
    <dbReference type="NCBI Taxonomy" id="938273"/>
    <lineage>
        <taxon>unclassified sequences</taxon>
        <taxon>metagenomes</taxon>
        <taxon>ecological metagenomes</taxon>
    </lineage>
</organism>
<protein>
    <recommendedName>
        <fullName evidence="2">Argininosuccinate synthase</fullName>
    </recommendedName>
</protein>
<gene>
    <name evidence="1" type="ORF">ASZ90_015068</name>
</gene>
<dbReference type="AlphaFoldDB" id="A0A0W8F354"/>
<accession>A0A0W8F354</accession>
<comment type="caution">
    <text evidence="1">The sequence shown here is derived from an EMBL/GenBank/DDBJ whole genome shotgun (WGS) entry which is preliminary data.</text>
</comment>